<keyword evidence="2 4" id="KW-0560">Oxidoreductase</keyword>
<dbReference type="RefSeq" id="WP_088874003.1">
    <property type="nucleotide sequence ID" value="NZ_CP022111.1"/>
</dbReference>
<dbReference type="PROSITE" id="PS00687">
    <property type="entry name" value="ALDEHYDE_DEHYDR_GLU"/>
    <property type="match status" value="1"/>
</dbReference>
<dbReference type="InterPro" id="IPR015590">
    <property type="entry name" value="Aldehyde_DH_dom"/>
</dbReference>
<feature type="domain" description="Aldehyde dehydrogenase" evidence="5">
    <location>
        <begin position="21"/>
        <end position="481"/>
    </location>
</feature>
<dbReference type="PANTHER" id="PTHR42804:SF1">
    <property type="entry name" value="ALDEHYDE DEHYDROGENASE-RELATED"/>
    <property type="match status" value="1"/>
</dbReference>
<sequence length="493" mass="52090">MTHPTLVNLRHPDCLFIGGDWVSPLSGAKLDIVSPSTERLVGCVAEAGPADMDRAVAAARQAFDTGPWPRTTGLERAAFLRAMADRLEARADDFAHAWALQVGIPLPQAQMSARLARGYFDYYAGLAAEGFEEVRTPARGGTCVVVREPVGVAAAVVPWNAPLATLLLKVAPALAAGCAIIAKPAPETPLEALLLAECAEAAGLPPGILSVVPSQREAADHLIRHEGVDKVSFTGSTAAGRHIAAVCAGRMTRVALELGGKSAAIVLDDAPIETILGGVLPTLIGLCGQQCAAFSRILVPRHRLTNITEAMAAAFQAVQVGDPFVSGTQMGPLVAKRQLERVQSFIDQGRRDGATLVTGGTRPAHLERGWFIAPTLFTRVDNSMPLAREEIFGPVGSIIAYDSEDEAVAIANDSPYGLSGGVFTQDTDRAYAIARRVRTGNFSQNGRVIDYTLPYGGFKQSGMGREGGIEGLHGFTEVKAVFLPHAPSHLITR</sequence>
<dbReference type="InterPro" id="IPR016161">
    <property type="entry name" value="Ald_DH/histidinol_DH"/>
</dbReference>
<name>A0A248JXR8_9PROT</name>
<dbReference type="FunFam" id="3.40.605.10:FF:000007">
    <property type="entry name" value="NAD/NADP-dependent betaine aldehyde dehydrogenase"/>
    <property type="match status" value="1"/>
</dbReference>
<proteinExistence type="inferred from homology"/>
<dbReference type="Pfam" id="PF00171">
    <property type="entry name" value="Aldedh"/>
    <property type="match status" value="1"/>
</dbReference>
<evidence type="ECO:0000256" key="1">
    <source>
        <dbReference type="ARBA" id="ARBA00009986"/>
    </source>
</evidence>
<dbReference type="Gene3D" id="3.40.309.10">
    <property type="entry name" value="Aldehyde Dehydrogenase, Chain A, domain 2"/>
    <property type="match status" value="1"/>
</dbReference>
<dbReference type="InterPro" id="IPR016163">
    <property type="entry name" value="Ald_DH_C"/>
</dbReference>
<evidence type="ECO:0000313" key="7">
    <source>
        <dbReference type="Proteomes" id="UP000197153"/>
    </source>
</evidence>
<dbReference type="AlphaFoldDB" id="A0A248JXR8"/>
<dbReference type="Gene3D" id="3.40.605.10">
    <property type="entry name" value="Aldehyde Dehydrogenase, Chain A, domain 1"/>
    <property type="match status" value="1"/>
</dbReference>
<dbReference type="InterPro" id="IPR029510">
    <property type="entry name" value="Ald_DH_CS_GLU"/>
</dbReference>
<feature type="active site" evidence="3">
    <location>
        <position position="257"/>
    </location>
</feature>
<dbReference type="PANTHER" id="PTHR42804">
    <property type="entry name" value="ALDEHYDE DEHYDROGENASE"/>
    <property type="match status" value="1"/>
</dbReference>
<protein>
    <submittedName>
        <fullName evidence="6">Aldehyde dehydrogenase</fullName>
    </submittedName>
</protein>
<reference evidence="6 7" key="1">
    <citation type="submission" date="2017-06" db="EMBL/GenBank/DDBJ databases">
        <title>Complete genome sequence of Nitrospirillum amazonense strain CBAmC, an endophytic nitrogen-fixing and plant growth-promoting bacterium, isolated from sugarcane.</title>
        <authorList>
            <person name="Schwab S."/>
            <person name="dos Santos Teixeira K.R."/>
            <person name="Simoes Araujo J.L."/>
            <person name="Soares Vidal M."/>
            <person name="Borges de Freitas H.R."/>
            <person name="Rivello Crivelaro A.L."/>
            <person name="Bueno de Camargo Nunes A."/>
            <person name="dos Santos C.M."/>
            <person name="Palmeira da Silva Rosa D."/>
            <person name="da Silva Padilha D."/>
            <person name="da Silva E."/>
            <person name="Araujo Terra L."/>
            <person name="Soares Mendes V."/>
            <person name="Farinelli L."/>
            <person name="Magalhaes Cruz L."/>
            <person name="Baldani J.I."/>
        </authorList>
    </citation>
    <scope>NUCLEOTIDE SEQUENCE [LARGE SCALE GENOMIC DNA]</scope>
    <source>
        <strain evidence="6 7">CBAmC</strain>
    </source>
</reference>
<accession>A0A248JXR8</accession>
<gene>
    <name evidence="6" type="ORF">Y958_14670</name>
</gene>
<organism evidence="6 7">
    <name type="scientific">Nitrospirillum viridazoti CBAmc</name>
    <dbReference type="NCBI Taxonomy" id="1441467"/>
    <lineage>
        <taxon>Bacteria</taxon>
        <taxon>Pseudomonadati</taxon>
        <taxon>Pseudomonadota</taxon>
        <taxon>Alphaproteobacteria</taxon>
        <taxon>Rhodospirillales</taxon>
        <taxon>Azospirillaceae</taxon>
        <taxon>Nitrospirillum</taxon>
        <taxon>Nitrospirillum viridazoti</taxon>
    </lineage>
</organism>
<dbReference type="Proteomes" id="UP000197153">
    <property type="component" value="Chromosome 2"/>
</dbReference>
<dbReference type="InterPro" id="IPR016162">
    <property type="entry name" value="Ald_DH_N"/>
</dbReference>
<keyword evidence="7" id="KW-1185">Reference proteome</keyword>
<dbReference type="GO" id="GO:0016620">
    <property type="term" value="F:oxidoreductase activity, acting on the aldehyde or oxo group of donors, NAD or NADP as acceptor"/>
    <property type="evidence" value="ECO:0007669"/>
    <property type="project" value="InterPro"/>
</dbReference>
<evidence type="ECO:0000259" key="5">
    <source>
        <dbReference type="Pfam" id="PF00171"/>
    </source>
</evidence>
<evidence type="ECO:0000256" key="2">
    <source>
        <dbReference type="ARBA" id="ARBA00023002"/>
    </source>
</evidence>
<dbReference type="CDD" id="cd07139">
    <property type="entry name" value="ALDH_AldA-Rv0768"/>
    <property type="match status" value="1"/>
</dbReference>
<dbReference type="EMBL" id="CP022111">
    <property type="protein sequence ID" value="ASG23512.1"/>
    <property type="molecule type" value="Genomic_DNA"/>
</dbReference>
<evidence type="ECO:0000256" key="4">
    <source>
        <dbReference type="RuleBase" id="RU003345"/>
    </source>
</evidence>
<dbReference type="KEGG" id="nao:Y958_14670"/>
<evidence type="ECO:0000256" key="3">
    <source>
        <dbReference type="PROSITE-ProRule" id="PRU10007"/>
    </source>
</evidence>
<evidence type="ECO:0000313" key="6">
    <source>
        <dbReference type="EMBL" id="ASG23512.1"/>
    </source>
</evidence>
<comment type="similarity">
    <text evidence="1 4">Belongs to the aldehyde dehydrogenase family.</text>
</comment>
<dbReference type="SUPFAM" id="SSF53720">
    <property type="entry name" value="ALDH-like"/>
    <property type="match status" value="1"/>
</dbReference>